<keyword evidence="3" id="KW-0671">Queuosine biosynthesis</keyword>
<sequence>MSYMDHKNTYGVFGAFVSNKYSKKELYNNGIDENGFFQSIKKGWVSANLLDKNIKDRFFKTKNGITICFDGVQYSTINEEDFFKKYNEENSSFLKDLKGTYSGFILDENNGSLHLFNDPLSTKNIYYFFDKNIGFVFANKLHKISAFLKKQKISYSVNNDAIYMMALYGFLLEDNTYINEVKKLPYASILTYSIDENTISNKTWHSFTNKTVPVTINDAEKRIDTLFVKAVKDSWSKDNDNKHITLLSGGMDARTNAIVAKEIGFNNISSITFGQKDSKDIKYAREIAKGEGFLHKERFLETPMYLLDNIIENYVKPNDGMIMFHSSAHTSSTIRNTNSTIRNTNVSNYSNLHTGQIGDALFGSFSTQNYNFIKNRGSIGYTGFVSDNKLLDKIECLPEVLKKYQDLGLELFTYEQRIINATIYGDRSLSDVIDNSSPFYDLELINYCLSIPNAYKQFQKIYFSWLSKYHKNTLKYKWDKINMKPSNDLKIKYGKILKKYYNGGKKYFNLNYESMNPYQIWLKDFPVVIETFNFIVEEELSKNILDNDVKQDLLNIYRNNIFEYRNKFAVVTSLLAIKLHFDS</sequence>
<dbReference type="AlphaFoldDB" id="A0A5J4FXV1"/>
<accession>A0A5J4FXV1</accession>
<dbReference type="GO" id="GO:0008616">
    <property type="term" value="P:tRNA queuosine(34) biosynthetic process"/>
    <property type="evidence" value="ECO:0007669"/>
    <property type="project" value="UniProtKB-KW"/>
</dbReference>
<feature type="domain" description="Glutamine amidotransferase type-2" evidence="5">
    <location>
        <begin position="84"/>
        <end position="144"/>
    </location>
</feature>
<dbReference type="Pfam" id="PF06508">
    <property type="entry name" value="QueC"/>
    <property type="match status" value="1"/>
</dbReference>
<protein>
    <recommendedName>
        <fullName evidence="2">asparagine synthase (glutamine-hydrolyzing)</fullName>
        <ecNumber evidence="2">6.3.5.4</ecNumber>
    </recommendedName>
</protein>
<dbReference type="Gene3D" id="3.60.20.10">
    <property type="entry name" value="Glutamine Phosphoribosylpyrophosphate, subunit 1, domain 1"/>
    <property type="match status" value="1"/>
</dbReference>
<dbReference type="SUPFAM" id="SSF52402">
    <property type="entry name" value="Adenine nucleotide alpha hydrolases-like"/>
    <property type="match status" value="1"/>
</dbReference>
<dbReference type="InterPro" id="IPR017932">
    <property type="entry name" value="GATase_2_dom"/>
</dbReference>
<evidence type="ECO:0000259" key="5">
    <source>
        <dbReference type="Pfam" id="PF13537"/>
    </source>
</evidence>
<gene>
    <name evidence="6" type="ORF">ULMS_03630</name>
</gene>
<dbReference type="InterPro" id="IPR029055">
    <property type="entry name" value="Ntn_hydrolases_N"/>
</dbReference>
<reference evidence="6 7" key="1">
    <citation type="submission" date="2019-08" db="EMBL/GenBank/DDBJ databases">
        <title>Ulvibacter marinistellae sp. nov., isolated from a starfish, Patiria pectinifera.</title>
        <authorList>
            <person name="Kawano K."/>
            <person name="Ushijima N."/>
            <person name="Kihara M."/>
            <person name="Itoh H."/>
        </authorList>
    </citation>
    <scope>NUCLEOTIDE SEQUENCE [LARGE SCALE GENOMIC DNA]</scope>
    <source>
        <strain evidence="6 7">KK4</strain>
    </source>
</reference>
<dbReference type="SUPFAM" id="SSF56235">
    <property type="entry name" value="N-terminal nucleophile aminohydrolases (Ntn hydrolases)"/>
    <property type="match status" value="1"/>
</dbReference>
<dbReference type="OrthoDB" id="1551487at2"/>
<dbReference type="GO" id="GO:0004066">
    <property type="term" value="F:asparagine synthase (glutamine-hydrolyzing) activity"/>
    <property type="evidence" value="ECO:0007669"/>
    <property type="project" value="UniProtKB-EC"/>
</dbReference>
<dbReference type="Proteomes" id="UP000326994">
    <property type="component" value="Unassembled WGS sequence"/>
</dbReference>
<proteinExistence type="predicted"/>
<dbReference type="InterPro" id="IPR051786">
    <property type="entry name" value="ASN_synthetase/amidase"/>
</dbReference>
<dbReference type="Pfam" id="PF13537">
    <property type="entry name" value="GATase_7"/>
    <property type="match status" value="1"/>
</dbReference>
<dbReference type="PANTHER" id="PTHR43284:SF1">
    <property type="entry name" value="ASPARAGINE SYNTHETASE"/>
    <property type="match status" value="1"/>
</dbReference>
<organism evidence="6 7">
    <name type="scientific">Patiriisocius marinistellae</name>
    <dbReference type="NCBI Taxonomy" id="2494560"/>
    <lineage>
        <taxon>Bacteria</taxon>
        <taxon>Pseudomonadati</taxon>
        <taxon>Bacteroidota</taxon>
        <taxon>Flavobacteriia</taxon>
        <taxon>Flavobacteriales</taxon>
        <taxon>Flavobacteriaceae</taxon>
        <taxon>Patiriisocius</taxon>
    </lineage>
</organism>
<evidence type="ECO:0000256" key="3">
    <source>
        <dbReference type="ARBA" id="ARBA00022785"/>
    </source>
</evidence>
<evidence type="ECO:0000256" key="1">
    <source>
        <dbReference type="ARBA" id="ARBA00005187"/>
    </source>
</evidence>
<dbReference type="InterPro" id="IPR014729">
    <property type="entry name" value="Rossmann-like_a/b/a_fold"/>
</dbReference>
<dbReference type="Gene3D" id="3.40.50.620">
    <property type="entry name" value="HUPs"/>
    <property type="match status" value="1"/>
</dbReference>
<evidence type="ECO:0000256" key="4">
    <source>
        <dbReference type="ARBA" id="ARBA00048741"/>
    </source>
</evidence>
<dbReference type="InterPro" id="IPR018317">
    <property type="entry name" value="QueC"/>
</dbReference>
<name>A0A5J4FXV1_9FLAO</name>
<evidence type="ECO:0000313" key="6">
    <source>
        <dbReference type="EMBL" id="GEQ84855.1"/>
    </source>
</evidence>
<keyword evidence="7" id="KW-1185">Reference proteome</keyword>
<evidence type="ECO:0000313" key="7">
    <source>
        <dbReference type="Proteomes" id="UP000326994"/>
    </source>
</evidence>
<comment type="catalytic activity">
    <reaction evidence="4">
        <text>L-aspartate + L-glutamine + ATP + H2O = L-asparagine + L-glutamate + AMP + diphosphate + H(+)</text>
        <dbReference type="Rhea" id="RHEA:12228"/>
        <dbReference type="ChEBI" id="CHEBI:15377"/>
        <dbReference type="ChEBI" id="CHEBI:15378"/>
        <dbReference type="ChEBI" id="CHEBI:29985"/>
        <dbReference type="ChEBI" id="CHEBI:29991"/>
        <dbReference type="ChEBI" id="CHEBI:30616"/>
        <dbReference type="ChEBI" id="CHEBI:33019"/>
        <dbReference type="ChEBI" id="CHEBI:58048"/>
        <dbReference type="ChEBI" id="CHEBI:58359"/>
        <dbReference type="ChEBI" id="CHEBI:456215"/>
        <dbReference type="EC" id="6.3.5.4"/>
    </reaction>
</comment>
<dbReference type="EMBL" id="BKCF01000001">
    <property type="protein sequence ID" value="GEQ84855.1"/>
    <property type="molecule type" value="Genomic_DNA"/>
</dbReference>
<dbReference type="PANTHER" id="PTHR43284">
    <property type="entry name" value="ASPARAGINE SYNTHETASE (GLUTAMINE-HYDROLYZING)"/>
    <property type="match status" value="1"/>
</dbReference>
<dbReference type="EC" id="6.3.5.4" evidence="2"/>
<evidence type="ECO:0000256" key="2">
    <source>
        <dbReference type="ARBA" id="ARBA00012737"/>
    </source>
</evidence>
<comment type="pathway">
    <text evidence="1">Amino-acid biosynthesis; L-asparagine biosynthesis; L-asparagine from L-aspartate (L-Gln route): step 1/1.</text>
</comment>
<comment type="caution">
    <text evidence="6">The sequence shown here is derived from an EMBL/GenBank/DDBJ whole genome shotgun (WGS) entry which is preliminary data.</text>
</comment>